<dbReference type="CDD" id="cd00146">
    <property type="entry name" value="PKD"/>
    <property type="match status" value="2"/>
</dbReference>
<feature type="transmembrane region" description="Helical" evidence="2">
    <location>
        <begin position="1259"/>
        <end position="1279"/>
    </location>
</feature>
<evidence type="ECO:0000256" key="2">
    <source>
        <dbReference type="SAM" id="Phobius"/>
    </source>
</evidence>
<dbReference type="InterPro" id="IPR059177">
    <property type="entry name" value="GH29D-like_dom"/>
</dbReference>
<dbReference type="SMART" id="SM00710">
    <property type="entry name" value="PbH1"/>
    <property type="match status" value="11"/>
</dbReference>
<evidence type="ECO:0000313" key="4">
    <source>
        <dbReference type="EMBL" id="CEL24907.1"/>
    </source>
</evidence>
<sequence length="1290" mass="137350">MRKRKNNKLKMLLLFLALIICISIIGSASAAEVPSANFTSNSTNGSDSLVVQFNDTSTGDPTSWIWDFGDNQTSTEQNPVHIYNGEGNYNVSFTAINAVGNTTITKNNYITVAIPPNVTSNLNSGTYSTSQTVTLTSDDPTSIIYYANDTTDPRTSSTRIKYTGPITITCSTTLRYAAIDTFGNWSPLYLQNYLIGNGGLFDSANPTYQINNNHTGQSPYTGPQNNTIKWNVTGITNFNQDTSVVIGSDGTIYCVSTDGYLYAIDPNGILKWICYGCTSTPTIGKDGTIYAVINGYLQALKIDGTSKWKYALTGATSPMVGADGTIYVGSYDNGGVLGSALCAFNPDGTLKWNRTIPDATFLGGCMAIASDGTIYFPNHNFLYAINLDGTIKWTYSFNGNHQISSPSIGPDGTIYISNHNSGLYALNPDGTLKWIYTPEGIIYGTVAIGSDGTLYTASNRGILYALNQDKSVKWSYTTGQSCYSSPIIGADGLIYLSTFGGLFAINPNGTVNWTDTSTISSCNPVIGKDGSMYLLVNGGWNKGLYTYGVIVANFNSAVTPNPLKVQFTDTSNHSPVSWNWSFGDGTTSNEQNPIHSYAKSGTYTVILTITTAQGKTFTISKKITVTDITAPTADVSLTGGIFSTPPTVSLTATDDSENAIIYYTTDNTDPRTSSTRMVYSKSLLINETTTLRYAAVDLSGNWSPVYAETYAIKLNSAPDVFVQDASHYSGSLNDQIQAILDNAAPGSTVEFQGQLYENLQLVINKPLNIISKIGTKISSSNPSGTAVFTINETLASGTTINGFIIENIGEGSGILVNHTRDATISNVQATSTSGSAIAINGSSNTKIKNSFVTGSSTGINVSNSTNTQINNSDITNNNNGTNLENSTNTSFNHNQIVNNGKNGISVVNSDNITIDSNSLIQNGNTSKSGSGIYLENTTNIHINNNQINDNYYGITANNISNALIERNSFINNAMDGILFTVNVTNTTVSSNTIQKNDNGINVNCANENLNISGNLITDNTKKAPGKKDFHGNGILLGSGYNYSPTILVNHNVILNNANMDLQSCQAQTYYIPGSNWIGSYCKKVTYDPQIKMEIVRTGDNQVSVIFRDGKTNDIATDLPSIDVNIRIQDQTWTGKTTNGIFTVIYNFMASGGDMIGSSYNMVVSTAYNSVISSVLGYNGNSNSDGSGNTNYGNNQGTGGSGGSSGSGASSGSASSLGTVAATAALEGSGSSSGQSGSNSESCSQCVQELFVDDKTSSQVWSIIGIIGLLILVLGVYYRADLITMIKKSKK</sequence>
<dbReference type="InterPro" id="IPR011050">
    <property type="entry name" value="Pectin_lyase_fold/virulence"/>
</dbReference>
<dbReference type="Gene3D" id="2.60.40.10">
    <property type="entry name" value="Immunoglobulins"/>
    <property type="match status" value="2"/>
</dbReference>
<dbReference type="SUPFAM" id="SSF49299">
    <property type="entry name" value="PKD domain"/>
    <property type="match status" value="2"/>
</dbReference>
<protein>
    <recommendedName>
        <fullName evidence="3">PKD domain-containing protein</fullName>
    </recommendedName>
</protein>
<evidence type="ECO:0000259" key="3">
    <source>
        <dbReference type="PROSITE" id="PS50093"/>
    </source>
</evidence>
<dbReference type="InterPro" id="IPR022409">
    <property type="entry name" value="PKD/Chitinase_dom"/>
</dbReference>
<dbReference type="InterPro" id="IPR000601">
    <property type="entry name" value="PKD_dom"/>
</dbReference>
<dbReference type="SMART" id="SM00089">
    <property type="entry name" value="PKD"/>
    <property type="match status" value="2"/>
</dbReference>
<dbReference type="PATRIC" id="fig|2162.10.peg.1327"/>
<dbReference type="Pfam" id="PF13290">
    <property type="entry name" value="CHB_HEX_C_1"/>
    <property type="match status" value="2"/>
</dbReference>
<organism evidence="4 5">
    <name type="scientific">Methanobacterium formicicum</name>
    <dbReference type="NCBI Taxonomy" id="2162"/>
    <lineage>
        <taxon>Archaea</taxon>
        <taxon>Methanobacteriati</taxon>
        <taxon>Methanobacteriota</taxon>
        <taxon>Methanomada group</taxon>
        <taxon>Methanobacteria</taxon>
        <taxon>Methanobacteriales</taxon>
        <taxon>Methanobacteriaceae</taxon>
        <taxon>Methanobacterium</taxon>
    </lineage>
</organism>
<dbReference type="Pfam" id="PF13360">
    <property type="entry name" value="PQQ_2"/>
    <property type="match status" value="1"/>
</dbReference>
<dbReference type="FunFam" id="2.60.40.10:FF:000270">
    <property type="entry name" value="Cell surface protein"/>
    <property type="match status" value="2"/>
</dbReference>
<feature type="compositionally biased region" description="Gly residues" evidence="1">
    <location>
        <begin position="1195"/>
        <end position="1205"/>
    </location>
</feature>
<keyword evidence="2" id="KW-0472">Membrane</keyword>
<keyword evidence="5" id="KW-1185">Reference proteome</keyword>
<dbReference type="SMART" id="SM00564">
    <property type="entry name" value="PQQ"/>
    <property type="match status" value="7"/>
</dbReference>
<dbReference type="Gene3D" id="2.40.128.630">
    <property type="match status" value="3"/>
</dbReference>
<dbReference type="Gene3D" id="2.160.20.10">
    <property type="entry name" value="Single-stranded right-handed beta-helix, Pectin lyase-like"/>
    <property type="match status" value="2"/>
</dbReference>
<keyword evidence="2" id="KW-0812">Transmembrane</keyword>
<dbReference type="SUPFAM" id="SSF50998">
    <property type="entry name" value="Quinoprotein alcohol dehydrogenase-like"/>
    <property type="match status" value="1"/>
</dbReference>
<feature type="domain" description="PKD" evidence="3">
    <location>
        <begin position="34"/>
        <end position="117"/>
    </location>
</feature>
<reference evidence="4" key="1">
    <citation type="submission" date="2014-09" db="EMBL/GenBank/DDBJ databases">
        <authorList>
            <person name="Wibberg D."/>
        </authorList>
    </citation>
    <scope>NUCLEOTIDE SEQUENCE [LARGE SCALE GENOMIC DNA]</scope>
    <source>
        <strain evidence="4">Mb9</strain>
    </source>
</reference>
<accession>A0A0S4FPA2</accession>
<evidence type="ECO:0000313" key="5">
    <source>
        <dbReference type="Proteomes" id="UP000062768"/>
    </source>
</evidence>
<evidence type="ECO:0000256" key="1">
    <source>
        <dbReference type="SAM" id="MobiDB-lite"/>
    </source>
</evidence>
<dbReference type="Pfam" id="PF18911">
    <property type="entry name" value="PKD_4"/>
    <property type="match status" value="2"/>
</dbReference>
<dbReference type="SUPFAM" id="SSF51126">
    <property type="entry name" value="Pectin lyase-like"/>
    <property type="match status" value="1"/>
</dbReference>
<dbReference type="InterPro" id="IPR007742">
    <property type="entry name" value="NosD_dom"/>
</dbReference>
<feature type="domain" description="PKD" evidence="3">
    <location>
        <begin position="562"/>
        <end position="632"/>
    </location>
</feature>
<dbReference type="InterPro" id="IPR013783">
    <property type="entry name" value="Ig-like_fold"/>
</dbReference>
<dbReference type="Proteomes" id="UP000062768">
    <property type="component" value="Chromosome I"/>
</dbReference>
<name>A0A0S4FPA2_METFO</name>
<dbReference type="Pfam" id="PF05048">
    <property type="entry name" value="NosD"/>
    <property type="match status" value="1"/>
</dbReference>
<dbReference type="InterPro" id="IPR035986">
    <property type="entry name" value="PKD_dom_sf"/>
</dbReference>
<dbReference type="InterPro" id="IPR011047">
    <property type="entry name" value="Quinoprotein_ADH-like_sf"/>
</dbReference>
<dbReference type="InterPro" id="IPR006626">
    <property type="entry name" value="PbH1"/>
</dbReference>
<dbReference type="InterPro" id="IPR012334">
    <property type="entry name" value="Pectin_lyas_fold"/>
</dbReference>
<dbReference type="InterPro" id="IPR018391">
    <property type="entry name" value="PQQ_b-propeller_rpt"/>
</dbReference>
<dbReference type="InterPro" id="IPR002372">
    <property type="entry name" value="PQQ_rpt_dom"/>
</dbReference>
<dbReference type="EMBL" id="LN734822">
    <property type="protein sequence ID" value="CEL24907.1"/>
    <property type="molecule type" value="Genomic_DNA"/>
</dbReference>
<dbReference type="SUPFAM" id="SSF63829">
    <property type="entry name" value="Calcium-dependent phosphotriesterase"/>
    <property type="match status" value="1"/>
</dbReference>
<feature type="region of interest" description="Disordered" evidence="1">
    <location>
        <begin position="1186"/>
        <end position="1210"/>
    </location>
</feature>
<keyword evidence="2" id="KW-1133">Transmembrane helix</keyword>
<proteinExistence type="predicted"/>
<gene>
    <name evidence="4" type="ORF">MB9_1269</name>
</gene>
<dbReference type="PROSITE" id="PS50093">
    <property type="entry name" value="PKD"/>
    <property type="match status" value="2"/>
</dbReference>